<evidence type="ECO:0000256" key="1">
    <source>
        <dbReference type="ARBA" id="ARBA00022603"/>
    </source>
</evidence>
<evidence type="ECO:0000313" key="5">
    <source>
        <dbReference type="Proteomes" id="UP000315377"/>
    </source>
</evidence>
<keyword evidence="2" id="KW-0808">Transferase</keyword>
<dbReference type="SUPFAM" id="SSF53335">
    <property type="entry name" value="S-adenosyl-L-methionine-dependent methyltransferases"/>
    <property type="match status" value="1"/>
</dbReference>
<proteinExistence type="predicted"/>
<reference evidence="4 5" key="1">
    <citation type="submission" date="2019-07" db="EMBL/GenBank/DDBJ databases">
        <title>Paenibacillus thiaminolyticus NRRL B-4156.</title>
        <authorList>
            <person name="Hehnly C."/>
            <person name="Zhang L."/>
        </authorList>
    </citation>
    <scope>NUCLEOTIDE SEQUENCE [LARGE SCALE GENOMIC DNA]</scope>
    <source>
        <strain evidence="4 5">NRRL B-4156</strain>
    </source>
</reference>
<dbReference type="InterPro" id="IPR050362">
    <property type="entry name" value="Cation-dep_OMT"/>
</dbReference>
<dbReference type="InterPro" id="IPR002935">
    <property type="entry name" value="SAM_O-MeTrfase"/>
</dbReference>
<keyword evidence="1" id="KW-0489">Methyltransferase</keyword>
<sequence>MKKRKLLCRKAKSLKLKMRKEVNLMKQINSYIDSVFYKQDALLEDVISSIQENGMPAISVSPSSGKLLTMLVSISRAKNVLEIGALGGYSGLCLARGFGIEGKLTSLELEEGYAELAYSNLSKAGFGNQVTYVTGPALQSLEKLVANNKQYDFFFIDADKENYETYLTYCISLAEAGALIVSDNVLAGGTVADQDAQPKRYTEIMKKFNKTVANHPQLESLLIPIGDGMTVSKVKK</sequence>
<name>A0AAP9DRL2_PANTH</name>
<evidence type="ECO:0000256" key="2">
    <source>
        <dbReference type="ARBA" id="ARBA00022679"/>
    </source>
</evidence>
<dbReference type="Gene3D" id="3.40.50.150">
    <property type="entry name" value="Vaccinia Virus protein VP39"/>
    <property type="match status" value="1"/>
</dbReference>
<dbReference type="PANTHER" id="PTHR10509:SF14">
    <property type="entry name" value="CAFFEOYL-COA O-METHYLTRANSFERASE 3-RELATED"/>
    <property type="match status" value="1"/>
</dbReference>
<accession>A0AAP9DRL2</accession>
<dbReference type="AlphaFoldDB" id="A0AAP9DRL2"/>
<evidence type="ECO:0000256" key="3">
    <source>
        <dbReference type="ARBA" id="ARBA00022691"/>
    </source>
</evidence>
<dbReference type="Proteomes" id="UP000315377">
    <property type="component" value="Chromosome"/>
</dbReference>
<organism evidence="4 5">
    <name type="scientific">Paenibacillus thiaminolyticus</name>
    <name type="common">Bacillus thiaminolyticus</name>
    <dbReference type="NCBI Taxonomy" id="49283"/>
    <lineage>
        <taxon>Bacteria</taxon>
        <taxon>Bacillati</taxon>
        <taxon>Bacillota</taxon>
        <taxon>Bacilli</taxon>
        <taxon>Bacillales</taxon>
        <taxon>Paenibacillaceae</taxon>
        <taxon>Paenibacillus</taxon>
    </lineage>
</organism>
<dbReference type="GO" id="GO:0008757">
    <property type="term" value="F:S-adenosylmethionine-dependent methyltransferase activity"/>
    <property type="evidence" value="ECO:0007669"/>
    <property type="project" value="TreeGrafter"/>
</dbReference>
<dbReference type="GO" id="GO:0032259">
    <property type="term" value="P:methylation"/>
    <property type="evidence" value="ECO:0007669"/>
    <property type="project" value="UniProtKB-KW"/>
</dbReference>
<evidence type="ECO:0000313" key="4">
    <source>
        <dbReference type="EMBL" id="QDM42884.1"/>
    </source>
</evidence>
<dbReference type="EMBL" id="CP041405">
    <property type="protein sequence ID" value="QDM42884.1"/>
    <property type="molecule type" value="Genomic_DNA"/>
</dbReference>
<dbReference type="PANTHER" id="PTHR10509">
    <property type="entry name" value="O-METHYLTRANSFERASE-RELATED"/>
    <property type="match status" value="1"/>
</dbReference>
<dbReference type="InterPro" id="IPR029063">
    <property type="entry name" value="SAM-dependent_MTases_sf"/>
</dbReference>
<gene>
    <name evidence="4" type="ORF">FLT43_04795</name>
</gene>
<keyword evidence="3" id="KW-0949">S-adenosyl-L-methionine</keyword>
<protein>
    <submittedName>
        <fullName evidence="4">O-methyltransferase</fullName>
    </submittedName>
</protein>
<dbReference type="GO" id="GO:0008171">
    <property type="term" value="F:O-methyltransferase activity"/>
    <property type="evidence" value="ECO:0007669"/>
    <property type="project" value="InterPro"/>
</dbReference>
<dbReference type="PROSITE" id="PS51682">
    <property type="entry name" value="SAM_OMT_I"/>
    <property type="match status" value="1"/>
</dbReference>
<dbReference type="Pfam" id="PF01596">
    <property type="entry name" value="Methyltransf_3"/>
    <property type="match status" value="1"/>
</dbReference>